<proteinExistence type="predicted"/>
<reference evidence="1 2" key="1">
    <citation type="journal article" date="2021" name="BMC Genomics">
        <title>Datura genome reveals duplications of psychoactive alkaloid biosynthetic genes and high mutation rate following tissue culture.</title>
        <authorList>
            <person name="Rajewski A."/>
            <person name="Carter-House D."/>
            <person name="Stajich J."/>
            <person name="Litt A."/>
        </authorList>
    </citation>
    <scope>NUCLEOTIDE SEQUENCE [LARGE SCALE GENOMIC DNA]</scope>
    <source>
        <strain evidence="1">AR-01</strain>
    </source>
</reference>
<evidence type="ECO:0000313" key="1">
    <source>
        <dbReference type="EMBL" id="MCD7460661.1"/>
    </source>
</evidence>
<organism evidence="1 2">
    <name type="scientific">Datura stramonium</name>
    <name type="common">Jimsonweed</name>
    <name type="synonym">Common thornapple</name>
    <dbReference type="NCBI Taxonomy" id="4076"/>
    <lineage>
        <taxon>Eukaryota</taxon>
        <taxon>Viridiplantae</taxon>
        <taxon>Streptophyta</taxon>
        <taxon>Embryophyta</taxon>
        <taxon>Tracheophyta</taxon>
        <taxon>Spermatophyta</taxon>
        <taxon>Magnoliopsida</taxon>
        <taxon>eudicotyledons</taxon>
        <taxon>Gunneridae</taxon>
        <taxon>Pentapetalae</taxon>
        <taxon>asterids</taxon>
        <taxon>lamiids</taxon>
        <taxon>Solanales</taxon>
        <taxon>Solanaceae</taxon>
        <taxon>Solanoideae</taxon>
        <taxon>Datureae</taxon>
        <taxon>Datura</taxon>
    </lineage>
</organism>
<comment type="caution">
    <text evidence="1">The sequence shown here is derived from an EMBL/GenBank/DDBJ whole genome shotgun (WGS) entry which is preliminary data.</text>
</comment>
<sequence length="85" mass="9349">MKRRKCACCWPEQNGTSGGSPMIAVVVGEEMREMRVRLRGGCCFGVEEGCWCGGDGGEKKMVFVGERIVKGGGDWGEENVQQFRD</sequence>
<name>A0ABS8SNV3_DATST</name>
<dbReference type="Proteomes" id="UP000823775">
    <property type="component" value="Unassembled WGS sequence"/>
</dbReference>
<dbReference type="EMBL" id="JACEIK010000668">
    <property type="protein sequence ID" value="MCD7460661.1"/>
    <property type="molecule type" value="Genomic_DNA"/>
</dbReference>
<accession>A0ABS8SNV3</accession>
<evidence type="ECO:0000313" key="2">
    <source>
        <dbReference type="Proteomes" id="UP000823775"/>
    </source>
</evidence>
<protein>
    <submittedName>
        <fullName evidence="1">Uncharacterized protein</fullName>
    </submittedName>
</protein>
<gene>
    <name evidence="1" type="ORF">HAX54_044075</name>
</gene>
<keyword evidence="2" id="KW-1185">Reference proteome</keyword>